<dbReference type="NCBIfam" id="NF033939">
    <property type="entry name" value="DESULF_POR1"/>
    <property type="match status" value="1"/>
</dbReference>
<dbReference type="EMBL" id="BLTE01000032">
    <property type="protein sequence ID" value="GFK96078.1"/>
    <property type="molecule type" value="Genomic_DNA"/>
</dbReference>
<evidence type="ECO:0000313" key="1">
    <source>
        <dbReference type="EMBL" id="GFK96078.1"/>
    </source>
</evidence>
<reference evidence="1 2" key="2">
    <citation type="submission" date="2020-05" db="EMBL/GenBank/DDBJ databases">
        <title>Draft genome sequence of Desulfovibrio sp. strainFSS-1.</title>
        <authorList>
            <person name="Shimoshige H."/>
            <person name="Kobayashi H."/>
            <person name="Maekawa T."/>
        </authorList>
    </citation>
    <scope>NUCLEOTIDE SEQUENCE [LARGE SCALE GENOMIC DNA]</scope>
    <source>
        <strain evidence="1 2">SIID29052-01</strain>
    </source>
</reference>
<evidence type="ECO:0000313" key="2">
    <source>
        <dbReference type="Proteomes" id="UP000494245"/>
    </source>
</evidence>
<comment type="caution">
    <text evidence="1">The sequence shown here is derived from an EMBL/GenBank/DDBJ whole genome shotgun (WGS) entry which is preliminary data.</text>
</comment>
<evidence type="ECO:0008006" key="3">
    <source>
        <dbReference type="Google" id="ProtNLM"/>
    </source>
</evidence>
<proteinExistence type="predicted"/>
<name>A0A6V8M0V9_9BACT</name>
<protein>
    <recommendedName>
        <fullName evidence="3">Porin</fullName>
    </recommendedName>
</protein>
<keyword evidence="2" id="KW-1185">Reference proteome</keyword>
<dbReference type="Proteomes" id="UP000494245">
    <property type="component" value="Unassembled WGS sequence"/>
</dbReference>
<dbReference type="AlphaFoldDB" id="A0A6V8M0V9"/>
<dbReference type="InterPro" id="IPR059232">
    <property type="entry name" value="Porin_put"/>
</dbReference>
<organism evidence="1 2">
    <name type="scientific">Fundidesulfovibrio magnetotacticus</name>
    <dbReference type="NCBI Taxonomy" id="2730080"/>
    <lineage>
        <taxon>Bacteria</taxon>
        <taxon>Pseudomonadati</taxon>
        <taxon>Thermodesulfobacteriota</taxon>
        <taxon>Desulfovibrionia</taxon>
        <taxon>Desulfovibrionales</taxon>
        <taxon>Desulfovibrionaceae</taxon>
        <taxon>Fundidesulfovibrio</taxon>
    </lineage>
</organism>
<reference evidence="1 2" key="1">
    <citation type="submission" date="2020-04" db="EMBL/GenBank/DDBJ databases">
        <authorList>
            <consortium name="Desulfovibrio sp. FSS-1 genome sequencing consortium"/>
            <person name="Shimoshige H."/>
            <person name="Kobayashi H."/>
            <person name="Maekawa T."/>
        </authorList>
    </citation>
    <scope>NUCLEOTIDE SEQUENCE [LARGE SCALE GENOMIC DNA]</scope>
    <source>
        <strain evidence="1 2">SIID29052-01</strain>
    </source>
</reference>
<gene>
    <name evidence="1" type="ORF">NNJEOMEG_03952</name>
</gene>
<accession>A0A6V8M0V9</accession>
<sequence length="516" mass="55014">MTRAAGSAAGFPAPDFCASVRFVKSLFAARLPARRLLGPGLFLAVAWASLVLAAQPCRAARVAMSGQFYAYAASYANRLFTPWTTVRAQAQDAFAVWQRLRLRTDFTSDENLGFTFWVQVDNTPWGNATYTVDNPAPAIEVFKAYLQFKWPGTDVEITAGKFSTTLPQSEAFTGSVVLDSEYPAVAVEVPLGEGASLQAAVGRPLGYADALESATGRATDVLDLAWLSLPLTGEGWSFTPWAAAARLARTPAPAPYAGALGGPPDLGYIRRQVLSLGYFEGRGGFAGDAAPYAWAGAALKRGMGDFTLFADLVGGAGAWADAPRNARRGLFADMALEYAGSDRVTPRLFAWWGSGEDADIGNGSERLPTLVRTWNSGLSYLFFTSETIDNETTLVADPTGSWGLGLTLDKIALVEGLSSRLTAAYMRGTSDPAAFRRSVALSGQGYMVEMGRNLTLNEAIVALNFDHSYAVTEQLTLLVETGWARPLGFQASVWGPSMAGAATDSVKVAVGLLYTF</sequence>